<dbReference type="Proteomes" id="UP001530377">
    <property type="component" value="Unassembled WGS sequence"/>
</dbReference>
<evidence type="ECO:0000313" key="3">
    <source>
        <dbReference type="Proteomes" id="UP001530377"/>
    </source>
</evidence>
<dbReference type="Pfam" id="PF08000">
    <property type="entry name" value="bPH_1"/>
    <property type="match status" value="5"/>
</dbReference>
<dbReference type="CDD" id="cd13225">
    <property type="entry name" value="PH-like_bacteria"/>
    <property type="match status" value="3"/>
</dbReference>
<dbReference type="InterPro" id="IPR037063">
    <property type="entry name" value="PHb_sf"/>
</dbReference>
<keyword evidence="3" id="KW-1185">Reference proteome</keyword>
<dbReference type="EMBL" id="JALLPB020000586">
    <property type="protein sequence ID" value="KAL3807765.1"/>
    <property type="molecule type" value="Genomic_DNA"/>
</dbReference>
<dbReference type="Gene3D" id="2.30.29.50">
    <property type="entry name" value="Bacterial Pleckstrin homology domain"/>
    <property type="match status" value="5"/>
</dbReference>
<evidence type="ECO:0000259" key="1">
    <source>
        <dbReference type="Pfam" id="PF08000"/>
    </source>
</evidence>
<dbReference type="InterPro" id="IPR012544">
    <property type="entry name" value="PHb"/>
</dbReference>
<sequence>MGFANYIGDNSTKIDSVEYEKTLRSEDPHFLMKDERVVYAFRGRGGKGRDFYALTSSRLVVRDKKGISGKRVRFLSVPYSAVVTFSIETAGMVDVDQELVLHCRGIGRVSIDFDCNVDSLVMYCFLSNVVLCQKGSTGFDARAFVHDAAVNSGGGGGIFDVLCSDYAQMDPSDVEYKLTSNPKGNLLVDGEKVEMAFKCGRDSFLLTTLRMIKVNVQGMTGSKIEYLTILWPSIKGYSIETAGGFFDRDTELKLYFNIPDRENYAEGYPRNALTRMKIDFHKSTVDLFAVQRYISDKLLGPDTVPPSKHAIGGSGMGPDKGSGSLRAWLGDDNRMVDSAEADRQFHDDIPILQGCEHVELAFRGRRDMLLFTTKRAIFVDVQGFMGIGKKVEYTSLPYTSISAFAVRTAGGRFDNDSELRLWLDFDDVFNPVRSNPDDSQPPPIPRTSCIEIDFQKDKVDVFMLHRYCSERMMRVDAHAMRPYTLPVSPESSKSPEAGQKLLDWIGSNAGAIDAEAANEKLHEAELLQDDEKVALAFKTGRDSLFMTNKRLLVLDVKGISGKRRDYMSVPWDMVRVWAVESAGKFDRDMEVKIWFKGFWENLIDQDMKVGKADIFAIQTFISHFIIGSADNRKALSIAQSFDSTPPGAMTKFFNYGDMEMKDAAALTSQLRSSPILLQSDESIEAAFKGGRDFFLVTTKRIITINTKGISGKSIRYTSYPLKYSKAFMVETAGSFMDGPEFEVYIDDDDIKQELAKGQKDSLWAIHEILSKKMLV</sequence>
<feature type="domain" description="Bacterial Pleckstrin homology" evidence="1">
    <location>
        <begin position="13"/>
        <end position="124"/>
    </location>
</feature>
<feature type="domain" description="Bacterial Pleckstrin homology" evidence="1">
    <location>
        <begin position="344"/>
        <end position="424"/>
    </location>
</feature>
<feature type="domain" description="Bacterial Pleckstrin homology" evidence="1">
    <location>
        <begin position="508"/>
        <end position="624"/>
    </location>
</feature>
<protein>
    <recommendedName>
        <fullName evidence="1">Bacterial Pleckstrin homology domain-containing protein</fullName>
    </recommendedName>
</protein>
<dbReference type="PANTHER" id="PTHR35796:SF3">
    <property type="entry name" value="BHLH DOMAIN-CONTAINING PROTEIN"/>
    <property type="match status" value="1"/>
</dbReference>
<reference evidence="2 3" key="1">
    <citation type="submission" date="2024-10" db="EMBL/GenBank/DDBJ databases">
        <title>Updated reference genomes for cyclostephanoid diatoms.</title>
        <authorList>
            <person name="Roberts W.R."/>
            <person name="Alverson A.J."/>
        </authorList>
    </citation>
    <scope>NUCLEOTIDE SEQUENCE [LARGE SCALE GENOMIC DNA]</scope>
    <source>
        <strain evidence="2 3">AJA228-03</strain>
    </source>
</reference>
<dbReference type="SUPFAM" id="SSF50729">
    <property type="entry name" value="PH domain-like"/>
    <property type="match status" value="5"/>
</dbReference>
<evidence type="ECO:0000313" key="2">
    <source>
        <dbReference type="EMBL" id="KAL3807765.1"/>
    </source>
</evidence>
<proteinExistence type="predicted"/>
<name>A0ABD3RJS8_9STRA</name>
<accession>A0ABD3RJS8</accession>
<dbReference type="PANTHER" id="PTHR35796">
    <property type="entry name" value="HYPOTHETICAL CYTOSOLIC PROTEIN"/>
    <property type="match status" value="1"/>
</dbReference>
<dbReference type="AlphaFoldDB" id="A0ABD3RJS8"/>
<feature type="domain" description="Bacterial Pleckstrin homology" evidence="1">
    <location>
        <begin position="675"/>
        <end position="771"/>
    </location>
</feature>
<gene>
    <name evidence="2" type="ORF">ACHAXA_007578</name>
</gene>
<organism evidence="2 3">
    <name type="scientific">Cyclostephanos tholiformis</name>
    <dbReference type="NCBI Taxonomy" id="382380"/>
    <lineage>
        <taxon>Eukaryota</taxon>
        <taxon>Sar</taxon>
        <taxon>Stramenopiles</taxon>
        <taxon>Ochrophyta</taxon>
        <taxon>Bacillariophyta</taxon>
        <taxon>Coscinodiscophyceae</taxon>
        <taxon>Thalassiosirophycidae</taxon>
        <taxon>Stephanodiscales</taxon>
        <taxon>Stephanodiscaceae</taxon>
        <taxon>Cyclostephanos</taxon>
    </lineage>
</organism>
<comment type="caution">
    <text evidence="2">The sequence shown here is derived from an EMBL/GenBank/DDBJ whole genome shotgun (WGS) entry which is preliminary data.</text>
</comment>
<feature type="domain" description="Bacterial Pleckstrin homology" evidence="1">
    <location>
        <begin position="174"/>
        <end position="295"/>
    </location>
</feature>